<dbReference type="Pfam" id="PF04135">
    <property type="entry name" value="Nop10p"/>
    <property type="match status" value="1"/>
</dbReference>
<dbReference type="GO" id="GO:0006364">
    <property type="term" value="P:rRNA processing"/>
    <property type="evidence" value="ECO:0007669"/>
    <property type="project" value="UniProtKB-UniRule"/>
</dbReference>
<dbReference type="KEGG" id="mzh:Mzhil_0411"/>
<dbReference type="SUPFAM" id="SSF144210">
    <property type="entry name" value="Nop10-like SnoRNP"/>
    <property type="match status" value="1"/>
</dbReference>
<dbReference type="GeneID" id="32176448"/>
<sequence length="56" mass="6501">MGHKILRCRECSRYTLNSQCPVCGKKTVIPGPAKFSPLDPYGKYRRKGKIQERKYL</sequence>
<dbReference type="RefSeq" id="WP_013897725.1">
    <property type="nucleotide sequence ID" value="NC_015676.1"/>
</dbReference>
<evidence type="ECO:0000256" key="5">
    <source>
        <dbReference type="ARBA" id="ARBA00022552"/>
    </source>
</evidence>
<evidence type="ECO:0000256" key="1">
    <source>
        <dbReference type="ARBA" id="ARBA00002325"/>
    </source>
</evidence>
<evidence type="ECO:0000256" key="7">
    <source>
        <dbReference type="HAMAP-Rule" id="MF_00803"/>
    </source>
</evidence>
<evidence type="ECO:0000256" key="2">
    <source>
        <dbReference type="ARBA" id="ARBA00009462"/>
    </source>
</evidence>
<accession>F7XPF7</accession>
<reference evidence="8 9" key="1">
    <citation type="submission" date="2010-07" db="EMBL/GenBank/DDBJ databases">
        <title>The complete genome of Methanosalsum zhilinae DSM 4017.</title>
        <authorList>
            <consortium name="US DOE Joint Genome Institute (JGI-PGF)"/>
            <person name="Lucas S."/>
            <person name="Copeland A."/>
            <person name="Lapidus A."/>
            <person name="Glavina del Rio T."/>
            <person name="Dalin E."/>
            <person name="Tice H."/>
            <person name="Bruce D."/>
            <person name="Goodwin L."/>
            <person name="Pitluck S."/>
            <person name="Kyrpides N."/>
            <person name="Mavromatis K."/>
            <person name="Ovchinnikova G."/>
            <person name="Daligault H."/>
            <person name="Detter J.C."/>
            <person name="Han C."/>
            <person name="Tapia R."/>
            <person name="Larimer F."/>
            <person name="Land M."/>
            <person name="Hauser L."/>
            <person name="Markowitz V."/>
            <person name="Cheng J.-F."/>
            <person name="Hugenholtz P."/>
            <person name="Woyke T."/>
            <person name="Wu D."/>
            <person name="Spring S."/>
            <person name="Schueler E."/>
            <person name="Brambilla E."/>
            <person name="Klenk H.-P."/>
            <person name="Eisen J.A."/>
        </authorList>
    </citation>
    <scope>NUCLEOTIDE SEQUENCE [LARGE SCALE GENOMIC DNA]</scope>
    <source>
        <strain evidence="9">DSM 4017 / NBRC 107636 / OCM 62 / WeN5</strain>
    </source>
</reference>
<dbReference type="OrthoDB" id="7259at2157"/>
<organism evidence="8 9">
    <name type="scientific">Methanosalsum zhilinae (strain DSM 4017 / NBRC 107636 / OCM 62 / WeN5)</name>
    <name type="common">Methanohalophilus zhilinae</name>
    <dbReference type="NCBI Taxonomy" id="679901"/>
    <lineage>
        <taxon>Archaea</taxon>
        <taxon>Methanobacteriati</taxon>
        <taxon>Methanobacteriota</taxon>
        <taxon>Stenosarchaea group</taxon>
        <taxon>Methanomicrobia</taxon>
        <taxon>Methanosarcinales</taxon>
        <taxon>Methanosarcinaceae</taxon>
        <taxon>Methanosalsum</taxon>
    </lineage>
</organism>
<evidence type="ECO:0000313" key="8">
    <source>
        <dbReference type="EMBL" id="AEH60286.1"/>
    </source>
</evidence>
<dbReference type="GO" id="GO:0030515">
    <property type="term" value="F:snoRNA binding"/>
    <property type="evidence" value="ECO:0007669"/>
    <property type="project" value="InterPro"/>
</dbReference>
<dbReference type="InterPro" id="IPR023532">
    <property type="entry name" value="Nop10_arc-typ"/>
</dbReference>
<dbReference type="STRING" id="679901.Mzhil_0411"/>
<keyword evidence="6 7" id="KW-0687">Ribonucleoprotein</keyword>
<dbReference type="HOGENOM" id="CLU_196480_1_0_2"/>
<dbReference type="AlphaFoldDB" id="F7XPF7"/>
<dbReference type="InterPro" id="IPR036756">
    <property type="entry name" value="H/ACA_rnp_Nop10_sf"/>
</dbReference>
<dbReference type="GO" id="GO:1990904">
    <property type="term" value="C:ribonucleoprotein complex"/>
    <property type="evidence" value="ECO:0007669"/>
    <property type="project" value="UniProtKB-KW"/>
</dbReference>
<evidence type="ECO:0000256" key="6">
    <source>
        <dbReference type="ARBA" id="ARBA00023274"/>
    </source>
</evidence>
<dbReference type="HAMAP" id="MF_00803">
    <property type="entry name" value="Nop10"/>
    <property type="match status" value="1"/>
</dbReference>
<evidence type="ECO:0000256" key="3">
    <source>
        <dbReference type="ARBA" id="ARBA00018821"/>
    </source>
</evidence>
<protein>
    <recommendedName>
        <fullName evidence="3 7">Ribosome biogenesis protein Nop10</fullName>
    </recommendedName>
</protein>
<dbReference type="EMBL" id="CP002101">
    <property type="protein sequence ID" value="AEH60286.1"/>
    <property type="molecule type" value="Genomic_DNA"/>
</dbReference>
<dbReference type="Gene3D" id="2.20.28.40">
    <property type="entry name" value="H/ACA ribonucleoprotein complex, subunit Nop10"/>
    <property type="match status" value="1"/>
</dbReference>
<name>F7XPF7_METZD</name>
<dbReference type="GO" id="GO:0001522">
    <property type="term" value="P:pseudouridine synthesis"/>
    <property type="evidence" value="ECO:0007669"/>
    <property type="project" value="InterPro"/>
</dbReference>
<keyword evidence="9" id="KW-1185">Reference proteome</keyword>
<dbReference type="NCBIfam" id="NF009623">
    <property type="entry name" value="PRK13130.1"/>
    <property type="match status" value="1"/>
</dbReference>
<keyword evidence="4 7" id="KW-0690">Ribosome biogenesis</keyword>
<evidence type="ECO:0000256" key="4">
    <source>
        <dbReference type="ARBA" id="ARBA00022517"/>
    </source>
</evidence>
<dbReference type="Proteomes" id="UP000006622">
    <property type="component" value="Chromosome"/>
</dbReference>
<gene>
    <name evidence="7" type="primary">nop10</name>
    <name evidence="8" type="ordered locus">Mzhil_0411</name>
</gene>
<proteinExistence type="inferred from homology"/>
<comment type="similarity">
    <text evidence="2 7">Belongs to the NOP10 family.</text>
</comment>
<comment type="function">
    <text evidence="1 7">Involved in ribosome biogenesis; more specifically in 18S rRNA pseudouridylation and in cleavage of pre-rRNA.</text>
</comment>
<keyword evidence="5 7" id="KW-0698">rRNA processing</keyword>
<evidence type="ECO:0000313" key="9">
    <source>
        <dbReference type="Proteomes" id="UP000006622"/>
    </source>
</evidence>
<dbReference type="InterPro" id="IPR007264">
    <property type="entry name" value="H/ACA_rnp_Nop10"/>
</dbReference>